<evidence type="ECO:0000256" key="2">
    <source>
        <dbReference type="ARBA" id="ARBA00014676"/>
    </source>
</evidence>
<keyword evidence="4" id="KW-0808">Transferase</keyword>
<keyword evidence="7" id="KW-0067">ATP-binding</keyword>
<evidence type="ECO:0000256" key="3">
    <source>
        <dbReference type="ARBA" id="ARBA00022527"/>
    </source>
</evidence>
<reference evidence="12" key="1">
    <citation type="submission" date="2020-10" db="EMBL/GenBank/DDBJ databases">
        <title>Ca. Dormibacterota MAGs.</title>
        <authorList>
            <person name="Montgomery K."/>
        </authorList>
    </citation>
    <scope>NUCLEOTIDE SEQUENCE [LARGE SCALE GENOMIC DNA]</scope>
    <source>
        <strain evidence="12">SC8812_S17_10</strain>
    </source>
</reference>
<feature type="region of interest" description="Disordered" evidence="10">
    <location>
        <begin position="39"/>
        <end position="118"/>
    </location>
</feature>
<dbReference type="GO" id="GO:0005524">
    <property type="term" value="F:ATP binding"/>
    <property type="evidence" value="ECO:0007669"/>
    <property type="project" value="UniProtKB-KW"/>
</dbReference>
<evidence type="ECO:0000256" key="5">
    <source>
        <dbReference type="ARBA" id="ARBA00022741"/>
    </source>
</evidence>
<dbReference type="GO" id="GO:0004674">
    <property type="term" value="F:protein serine/threonine kinase activity"/>
    <property type="evidence" value="ECO:0007669"/>
    <property type="project" value="UniProtKB-KW"/>
</dbReference>
<comment type="catalytic activity">
    <reaction evidence="8">
        <text>L-threonyl-[protein] + ATP = O-phospho-L-threonyl-[protein] + ADP + H(+)</text>
        <dbReference type="Rhea" id="RHEA:46608"/>
        <dbReference type="Rhea" id="RHEA-COMP:11060"/>
        <dbReference type="Rhea" id="RHEA-COMP:11605"/>
        <dbReference type="ChEBI" id="CHEBI:15378"/>
        <dbReference type="ChEBI" id="CHEBI:30013"/>
        <dbReference type="ChEBI" id="CHEBI:30616"/>
        <dbReference type="ChEBI" id="CHEBI:61977"/>
        <dbReference type="ChEBI" id="CHEBI:456216"/>
        <dbReference type="EC" id="2.7.11.1"/>
    </reaction>
</comment>
<keyword evidence="6 12" id="KW-0418">Kinase</keyword>
<dbReference type="EC" id="2.7.11.1" evidence="1"/>
<dbReference type="Gene3D" id="3.30.200.20">
    <property type="entry name" value="Phosphorylase Kinase, domain 1"/>
    <property type="match status" value="1"/>
</dbReference>
<keyword evidence="5" id="KW-0547">Nucleotide-binding</keyword>
<dbReference type="Pfam" id="PF00069">
    <property type="entry name" value="Pkinase"/>
    <property type="match status" value="1"/>
</dbReference>
<dbReference type="PANTHER" id="PTHR24363:SF0">
    <property type="entry name" value="SERINE_THREONINE KINASE LIKE DOMAIN CONTAINING 1"/>
    <property type="match status" value="1"/>
</dbReference>
<dbReference type="SUPFAM" id="SSF56112">
    <property type="entry name" value="Protein kinase-like (PK-like)"/>
    <property type="match status" value="1"/>
</dbReference>
<dbReference type="Gene3D" id="1.10.510.10">
    <property type="entry name" value="Transferase(Phosphotransferase) domain 1"/>
    <property type="match status" value="1"/>
</dbReference>
<dbReference type="Proteomes" id="UP000612893">
    <property type="component" value="Unassembled WGS sequence"/>
</dbReference>
<dbReference type="Gene3D" id="1.25.40.10">
    <property type="entry name" value="Tetratricopeptide repeat domain"/>
    <property type="match status" value="2"/>
</dbReference>
<comment type="catalytic activity">
    <reaction evidence="9">
        <text>L-seryl-[protein] + ATP = O-phospho-L-seryl-[protein] + ADP + H(+)</text>
        <dbReference type="Rhea" id="RHEA:17989"/>
        <dbReference type="Rhea" id="RHEA-COMP:9863"/>
        <dbReference type="Rhea" id="RHEA-COMP:11604"/>
        <dbReference type="ChEBI" id="CHEBI:15378"/>
        <dbReference type="ChEBI" id="CHEBI:29999"/>
        <dbReference type="ChEBI" id="CHEBI:30616"/>
        <dbReference type="ChEBI" id="CHEBI:83421"/>
        <dbReference type="ChEBI" id="CHEBI:456216"/>
        <dbReference type="EC" id="2.7.11.1"/>
    </reaction>
</comment>
<evidence type="ECO:0000256" key="1">
    <source>
        <dbReference type="ARBA" id="ARBA00012513"/>
    </source>
</evidence>
<dbReference type="InterPro" id="IPR031636">
    <property type="entry name" value="PknG_TPR"/>
</dbReference>
<accession>A0A934K0D0</accession>
<dbReference type="InterPro" id="IPR000719">
    <property type="entry name" value="Prot_kinase_dom"/>
</dbReference>
<dbReference type="AlphaFoldDB" id="A0A934K0D0"/>
<keyword evidence="3" id="KW-0723">Serine/threonine-protein kinase</keyword>
<dbReference type="Pfam" id="PF16918">
    <property type="entry name" value="PknG_TPR"/>
    <property type="match status" value="1"/>
</dbReference>
<dbReference type="InterPro" id="IPR008271">
    <property type="entry name" value="Ser/Thr_kinase_AS"/>
</dbReference>
<dbReference type="InterPro" id="IPR031634">
    <property type="entry name" value="PknG_rubred"/>
</dbReference>
<dbReference type="RefSeq" id="WP_338199783.1">
    <property type="nucleotide sequence ID" value="NZ_JAEKNR010000064.1"/>
</dbReference>
<dbReference type="EMBL" id="JAEKNR010000064">
    <property type="protein sequence ID" value="MBJ7597504.1"/>
    <property type="molecule type" value="Genomic_DNA"/>
</dbReference>
<dbReference type="InterPro" id="IPR011009">
    <property type="entry name" value="Kinase-like_dom_sf"/>
</dbReference>
<keyword evidence="13" id="KW-1185">Reference proteome</keyword>
<comment type="caution">
    <text evidence="12">The sequence shown here is derived from an EMBL/GenBank/DDBJ whole genome shotgun (WGS) entry which is preliminary data.</text>
</comment>
<protein>
    <recommendedName>
        <fullName evidence="2">Serine/threonine-protein kinase PknG</fullName>
        <ecNumber evidence="1">2.7.11.1</ecNumber>
    </recommendedName>
</protein>
<sequence length="790" mass="84728">MNGESCQATPGCPGTVEDGYCDVCGKIAVAAVARATAGGARTATTGGFGTASPPTDGDVLAEGLRRRSIALPDRPALQGEEWGSGLEGISHGSASSPSGGSARATSSRRTGTASTRTATRTRIGAGLVSVPPMPTLDPAAAMMVHPEVAEARRFCSNCGAEVGRGRDGRPGRVAGFCSKCRHQYSFAPTLLRGDLVASQYRIAGCLAYGGLGWIYLAQDEQVSNRWVVLKGLLNVSDPDAMTSAVAERQFLASVEHPNVVRIYNFVQHGGAGYIVMEYVGGKTLKNILVERRQAAGAGAGPLPVEHAIAYVLGILPAFSYLHRLGLVYNDFKPDNVMVYGDDVKLIDLGAVTHVDSPNVALFGTDGFQAPEVPSLGPSAVSDLYTIARSLAMLILDFRGYQTGYRYSLPSPIEQPLLGEQESLHRFLLKGTAENPDDRFQTADEMGEQLLGVLREVVARRERAPRPAASSLFGADLQAIHAQSGAAPIEPDWRYLPPLKVNPGDPAASFVVNVAALTDPTQQLRLLGEATSQGQVPDTAEVELGVARALIWMGRLDEAVRRLDLVAQQDPWDWRVIWYRGVALLSDGSHAEARSAFQRVSTDLPGELGPKLGEALAAELGGDLERAARLYDVVSTTDPSFTSACFGLARVRDALGDRAGAVEAYRRIPETSSLYTQAQLALARTLVRERPESRPGVTELVQASATVKRLRLDPHQRSQVSVELLETALILLGSRAVLPDSAIDVLGHPLEWNRLRHGLEQAYRDLARFAIGEEKIRLVDRANQVRPMTAV</sequence>
<evidence type="ECO:0000256" key="4">
    <source>
        <dbReference type="ARBA" id="ARBA00022679"/>
    </source>
</evidence>
<proteinExistence type="predicted"/>
<dbReference type="PROSITE" id="PS50011">
    <property type="entry name" value="PROTEIN_KINASE_DOM"/>
    <property type="match status" value="1"/>
</dbReference>
<feature type="domain" description="Protein kinase" evidence="11">
    <location>
        <begin position="200"/>
        <end position="483"/>
    </location>
</feature>
<evidence type="ECO:0000256" key="8">
    <source>
        <dbReference type="ARBA" id="ARBA00047899"/>
    </source>
</evidence>
<evidence type="ECO:0000256" key="10">
    <source>
        <dbReference type="SAM" id="MobiDB-lite"/>
    </source>
</evidence>
<dbReference type="PROSITE" id="PS00108">
    <property type="entry name" value="PROTEIN_KINASE_ST"/>
    <property type="match status" value="1"/>
</dbReference>
<evidence type="ECO:0000256" key="9">
    <source>
        <dbReference type="ARBA" id="ARBA00048679"/>
    </source>
</evidence>
<gene>
    <name evidence="12" type="ORF">JF922_05385</name>
</gene>
<evidence type="ECO:0000256" key="7">
    <source>
        <dbReference type="ARBA" id="ARBA00022840"/>
    </source>
</evidence>
<evidence type="ECO:0000256" key="6">
    <source>
        <dbReference type="ARBA" id="ARBA00022777"/>
    </source>
</evidence>
<dbReference type="SUPFAM" id="SSF48452">
    <property type="entry name" value="TPR-like"/>
    <property type="match status" value="1"/>
</dbReference>
<evidence type="ECO:0000313" key="12">
    <source>
        <dbReference type="EMBL" id="MBJ7597504.1"/>
    </source>
</evidence>
<evidence type="ECO:0000313" key="13">
    <source>
        <dbReference type="Proteomes" id="UP000612893"/>
    </source>
</evidence>
<organism evidence="12 13">
    <name type="scientific">Candidatus Nephthysia bennettiae</name>
    <dbReference type="NCBI Taxonomy" id="3127016"/>
    <lineage>
        <taxon>Bacteria</taxon>
        <taxon>Bacillati</taxon>
        <taxon>Candidatus Dormiibacterota</taxon>
        <taxon>Candidatus Dormibacteria</taxon>
        <taxon>Candidatus Dormibacterales</taxon>
        <taxon>Candidatus Dormibacteraceae</taxon>
        <taxon>Candidatus Nephthysia</taxon>
    </lineage>
</organism>
<dbReference type="CDD" id="cd14014">
    <property type="entry name" value="STKc_PknB_like"/>
    <property type="match status" value="1"/>
</dbReference>
<feature type="compositionally biased region" description="Low complexity" evidence="10">
    <location>
        <begin position="92"/>
        <end position="118"/>
    </location>
</feature>
<dbReference type="PANTHER" id="PTHR24363">
    <property type="entry name" value="SERINE/THREONINE PROTEIN KINASE"/>
    <property type="match status" value="1"/>
</dbReference>
<dbReference type="InterPro" id="IPR011990">
    <property type="entry name" value="TPR-like_helical_dom_sf"/>
</dbReference>
<dbReference type="Pfam" id="PF16919">
    <property type="entry name" value="PknG_rubred"/>
    <property type="match status" value="1"/>
</dbReference>
<evidence type="ECO:0000259" key="11">
    <source>
        <dbReference type="PROSITE" id="PS50011"/>
    </source>
</evidence>
<name>A0A934K0D0_9BACT</name>